<evidence type="ECO:0000313" key="2">
    <source>
        <dbReference type="Proteomes" id="UP000558284"/>
    </source>
</evidence>
<protein>
    <submittedName>
        <fullName evidence="1">Uncharacterized protein</fullName>
    </submittedName>
</protein>
<evidence type="ECO:0000313" key="1">
    <source>
        <dbReference type="EMBL" id="MBA1143058.1"/>
    </source>
</evidence>
<sequence>MDKLAVSVSAFDCDVLRSAFKNSVFEDNIPEDEWREYAAQMIRDLTGIETVDPDLVEWIVRRSQDARFGSYSPHEAASSR</sequence>
<gene>
    <name evidence="1" type="ORF">H0241_22810</name>
</gene>
<comment type="caution">
    <text evidence="1">The sequence shown here is derived from an EMBL/GenBank/DDBJ whole genome shotgun (WGS) entry which is preliminary data.</text>
</comment>
<keyword evidence="2" id="KW-1185">Reference proteome</keyword>
<reference evidence="1 2" key="1">
    <citation type="submission" date="2020-07" db="EMBL/GenBank/DDBJ databases">
        <title>Definition of the novel symbiovar canariense within Mesorhizobium novociceri, a new species of genus Mesorhizobium nodulating Cicer canariense in the Caldera de Taburiente National Park (La Palma, Canary Islands).</title>
        <authorList>
            <person name="Leon-Barrios M."/>
            <person name="Perez-Yepez J."/>
            <person name="Flores-Felix J.D."/>
            <person name="Ramirez-Baena M.H."/>
            <person name="Pulido-Suarez L."/>
            <person name="Igual J.M."/>
            <person name="Velazquez E."/>
            <person name="Peix A."/>
        </authorList>
    </citation>
    <scope>NUCLEOTIDE SEQUENCE [LARGE SCALE GENOMIC DNA]</scope>
    <source>
        <strain evidence="1 2">CCANP35</strain>
    </source>
</reference>
<proteinExistence type="predicted"/>
<dbReference type="EMBL" id="JACDTY010000012">
    <property type="protein sequence ID" value="MBA1143058.1"/>
    <property type="molecule type" value="Genomic_DNA"/>
</dbReference>
<name>A0A838B8K1_9HYPH</name>
<dbReference type="AlphaFoldDB" id="A0A838B8K1"/>
<organism evidence="1 2">
    <name type="scientific">Mesorhizobium neociceri</name>
    <dbReference type="NCBI Taxonomy" id="1307853"/>
    <lineage>
        <taxon>Bacteria</taxon>
        <taxon>Pseudomonadati</taxon>
        <taxon>Pseudomonadota</taxon>
        <taxon>Alphaproteobacteria</taxon>
        <taxon>Hyphomicrobiales</taxon>
        <taxon>Phyllobacteriaceae</taxon>
        <taxon>Mesorhizobium</taxon>
    </lineage>
</organism>
<dbReference type="RefSeq" id="WP_181060093.1">
    <property type="nucleotide sequence ID" value="NZ_JACDTY010000012.1"/>
</dbReference>
<dbReference type="Proteomes" id="UP000558284">
    <property type="component" value="Unassembled WGS sequence"/>
</dbReference>
<accession>A0A838B8K1</accession>